<accession>A0A1H4FPZ8</accession>
<gene>
    <name evidence="1" type="ORF">SAMN02745729_11258</name>
</gene>
<evidence type="ECO:0000313" key="2">
    <source>
        <dbReference type="Proteomes" id="UP000242469"/>
    </source>
</evidence>
<sequence length="132" mass="15153">MLHENILHIRDENGLGTIFNEWQMSFDRVEVSVRDVITERVMQEVIRYNRSASTDKFDLVQPTELERQLNGPGKKRPLVDVDKQIAIALQAFESNGFFIFIGDSQVEHLDDIITIRPQTRVSFIKLTPLVGG</sequence>
<evidence type="ECO:0000313" key="1">
    <source>
        <dbReference type="EMBL" id="SEA99453.1"/>
    </source>
</evidence>
<dbReference type="AlphaFoldDB" id="A0A1H4FPZ8"/>
<dbReference type="STRING" id="1122198.SAMN02745729_11258"/>
<dbReference type="Proteomes" id="UP000242469">
    <property type="component" value="Unassembled WGS sequence"/>
</dbReference>
<proteinExistence type="predicted"/>
<protein>
    <submittedName>
        <fullName evidence="1">Uncharacterized protein</fullName>
    </submittedName>
</protein>
<keyword evidence="2" id="KW-1185">Reference proteome</keyword>
<reference evidence="2" key="1">
    <citation type="submission" date="2016-10" db="EMBL/GenBank/DDBJ databases">
        <authorList>
            <person name="Varghese N."/>
            <person name="Submissions S."/>
        </authorList>
    </citation>
    <scope>NUCLEOTIDE SEQUENCE [LARGE SCALE GENOMIC DNA]</scope>
    <source>
        <strain evidence="2">DSM 11526</strain>
    </source>
</reference>
<name>A0A1H4FPZ8_9GAMM</name>
<dbReference type="EMBL" id="FNRJ01000012">
    <property type="protein sequence ID" value="SEA99453.1"/>
    <property type="molecule type" value="Genomic_DNA"/>
</dbReference>
<organism evidence="1 2">
    <name type="scientific">Marinobacterium iners DSM 11526</name>
    <dbReference type="NCBI Taxonomy" id="1122198"/>
    <lineage>
        <taxon>Bacteria</taxon>
        <taxon>Pseudomonadati</taxon>
        <taxon>Pseudomonadota</taxon>
        <taxon>Gammaproteobacteria</taxon>
        <taxon>Oceanospirillales</taxon>
        <taxon>Oceanospirillaceae</taxon>
        <taxon>Marinobacterium</taxon>
    </lineage>
</organism>